<gene>
    <name evidence="1" type="ORF">LSTR_LSTR014208</name>
</gene>
<dbReference type="EMBL" id="QKKF02026062">
    <property type="protein sequence ID" value="RZF36676.1"/>
    <property type="molecule type" value="Genomic_DNA"/>
</dbReference>
<accession>A0A482WTQ5</accession>
<keyword evidence="2" id="KW-1185">Reference proteome</keyword>
<dbReference type="AlphaFoldDB" id="A0A482WTQ5"/>
<evidence type="ECO:0000313" key="2">
    <source>
        <dbReference type="Proteomes" id="UP000291343"/>
    </source>
</evidence>
<protein>
    <submittedName>
        <fullName evidence="1">Uncharacterized protein</fullName>
    </submittedName>
</protein>
<evidence type="ECO:0000313" key="1">
    <source>
        <dbReference type="EMBL" id="RZF36676.1"/>
    </source>
</evidence>
<comment type="caution">
    <text evidence="1">The sequence shown here is derived from an EMBL/GenBank/DDBJ whole genome shotgun (WGS) entry which is preliminary data.</text>
</comment>
<dbReference type="InParanoid" id="A0A482WTQ5"/>
<name>A0A482WTQ5_LAOST</name>
<dbReference type="Proteomes" id="UP000291343">
    <property type="component" value="Unassembled WGS sequence"/>
</dbReference>
<sequence length="145" mass="16271">MDQYVGSGHDILVQSILLHFPTICTNDILSHIPELDQYVGSIHDILVQFPYIPSLSEMCTSDILSHIPELDQSMKRHSVPKMGQNVAGPNCRWDKMSRSRIFSDILRFSLFDTCSGQSMVVVDLPLLTIDSRTGLSKHGAGLRMR</sequence>
<organism evidence="1 2">
    <name type="scientific">Laodelphax striatellus</name>
    <name type="common">Small brown planthopper</name>
    <name type="synonym">Delphax striatella</name>
    <dbReference type="NCBI Taxonomy" id="195883"/>
    <lineage>
        <taxon>Eukaryota</taxon>
        <taxon>Metazoa</taxon>
        <taxon>Ecdysozoa</taxon>
        <taxon>Arthropoda</taxon>
        <taxon>Hexapoda</taxon>
        <taxon>Insecta</taxon>
        <taxon>Pterygota</taxon>
        <taxon>Neoptera</taxon>
        <taxon>Paraneoptera</taxon>
        <taxon>Hemiptera</taxon>
        <taxon>Auchenorrhyncha</taxon>
        <taxon>Fulgoroidea</taxon>
        <taxon>Delphacidae</taxon>
        <taxon>Criomorphinae</taxon>
        <taxon>Laodelphax</taxon>
    </lineage>
</organism>
<proteinExistence type="predicted"/>
<reference evidence="1 2" key="1">
    <citation type="journal article" date="2017" name="Gigascience">
        <title>Genome sequence of the small brown planthopper, Laodelphax striatellus.</title>
        <authorList>
            <person name="Zhu J."/>
            <person name="Jiang F."/>
            <person name="Wang X."/>
            <person name="Yang P."/>
            <person name="Bao Y."/>
            <person name="Zhao W."/>
            <person name="Wang W."/>
            <person name="Lu H."/>
            <person name="Wang Q."/>
            <person name="Cui N."/>
            <person name="Li J."/>
            <person name="Chen X."/>
            <person name="Luo L."/>
            <person name="Yu J."/>
            <person name="Kang L."/>
            <person name="Cui F."/>
        </authorList>
    </citation>
    <scope>NUCLEOTIDE SEQUENCE [LARGE SCALE GENOMIC DNA]</scope>
    <source>
        <strain evidence="1">Lst14</strain>
    </source>
</reference>